<dbReference type="PROSITE" id="PS00108">
    <property type="entry name" value="PROTEIN_KINASE_ST"/>
    <property type="match status" value="1"/>
</dbReference>
<feature type="region of interest" description="Disordered" evidence="1">
    <location>
        <begin position="270"/>
        <end position="291"/>
    </location>
</feature>
<evidence type="ECO:0000313" key="5">
    <source>
        <dbReference type="Proteomes" id="UP001230188"/>
    </source>
</evidence>
<dbReference type="InterPro" id="IPR000719">
    <property type="entry name" value="Prot_kinase_dom"/>
</dbReference>
<dbReference type="InterPro" id="IPR050167">
    <property type="entry name" value="Ser_Thr_protein_kinase"/>
</dbReference>
<feature type="compositionally biased region" description="Low complexity" evidence="1">
    <location>
        <begin position="272"/>
        <end position="291"/>
    </location>
</feature>
<proteinExistence type="predicted"/>
<dbReference type="GO" id="GO:0007165">
    <property type="term" value="P:signal transduction"/>
    <property type="evidence" value="ECO:0007669"/>
    <property type="project" value="TreeGrafter"/>
</dbReference>
<dbReference type="Pfam" id="PF07714">
    <property type="entry name" value="PK_Tyr_Ser-Thr"/>
    <property type="match status" value="1"/>
</dbReference>
<accession>A0AAD7U7E4</accession>
<dbReference type="InterPro" id="IPR001245">
    <property type="entry name" value="Ser-Thr/Tyr_kinase_cat_dom"/>
</dbReference>
<evidence type="ECO:0000313" key="4">
    <source>
        <dbReference type="EMBL" id="KAJ8599661.1"/>
    </source>
</evidence>
<dbReference type="InterPro" id="IPR011009">
    <property type="entry name" value="Kinase-like_dom_sf"/>
</dbReference>
<keyword evidence="2" id="KW-0812">Transmembrane</keyword>
<dbReference type="Proteomes" id="UP001230188">
    <property type="component" value="Unassembled WGS sequence"/>
</dbReference>
<reference evidence="4" key="1">
    <citation type="submission" date="2023-01" db="EMBL/GenBank/DDBJ databases">
        <title>Metagenome sequencing of chrysophaentin producing Chrysophaeum taylorii.</title>
        <authorList>
            <person name="Davison J."/>
            <person name="Bewley C."/>
        </authorList>
    </citation>
    <scope>NUCLEOTIDE SEQUENCE</scope>
    <source>
        <strain evidence="4">NIES-1699</strain>
    </source>
</reference>
<name>A0AAD7U7E4_9STRA</name>
<dbReference type="SUPFAM" id="SSF56112">
    <property type="entry name" value="Protein kinase-like (PK-like)"/>
    <property type="match status" value="1"/>
</dbReference>
<dbReference type="PROSITE" id="PS50011">
    <property type="entry name" value="PROTEIN_KINASE_DOM"/>
    <property type="match status" value="1"/>
</dbReference>
<dbReference type="SUPFAM" id="SSF50998">
    <property type="entry name" value="Quinoprotein alcohol dehydrogenase-like"/>
    <property type="match status" value="1"/>
</dbReference>
<evidence type="ECO:0000259" key="3">
    <source>
        <dbReference type="PROSITE" id="PS50011"/>
    </source>
</evidence>
<dbReference type="AlphaFoldDB" id="A0AAD7U7E4"/>
<dbReference type="GO" id="GO:0005737">
    <property type="term" value="C:cytoplasm"/>
    <property type="evidence" value="ECO:0007669"/>
    <property type="project" value="TreeGrafter"/>
</dbReference>
<dbReference type="Gene3D" id="1.10.510.10">
    <property type="entry name" value="Transferase(Phosphotransferase) domain 1"/>
    <property type="match status" value="1"/>
</dbReference>
<sequence>MWNLAGSAEGVSSSFGSAVAVSDTYVLVGGAEAVSVYSWSWEVVFTITRDDAVEFGRALAVAGSLIVVGAPGSVGNLRSGKIYTYEGQTQLGSRSRRGSYDFGWSLAASDSYVVAGASDRCHVFDHSLSQVRIVETGAKAAVAINADILAIAFDSYLWRYDVASWLGTETRNYDEEDYGRAVAISPTNIVAVASATTVSTTAGSTISVAGATSLAMDGDWLAIGANDVVYATSSDDGTLEATLASRGDTAVAIRGDYVALGGEGWAGAYERTTPSPTATLPPTTTPTTAVESSFSSFSSKKSSAGNDDDGVIIVTALACAVVVLVCCWGLLCVVLRRRKADGEQQLPLAVRPFEARRVELVDVIDDHLAERAAAAAAECLELVARLEHKVEDVATAGIRVRGYLERNPNPEPEPLEAMAAALRRFDTPCWLYELWFEEDHSLAVADAAFGGPPLRYPLYEAMQREKASHPFEDRRENEQTLRALAAEAGVSEEEVRAQIERCPLVVALEVRVESMFELPFARGGFSQVHRAKLGAFDVAVKRFQIASLQPSQRAKLLRDFKRELKIMIRLDSPLVVRVYGVTTDAAYVGLVLEYMPGGTLRRRLDDPLDIPSLRRFRWSAEIAGGMHYLYARGVEHRDLKSSNVLLAADDGAKVADFGLSRSVDQTATGTTSAAGTAAFMAPEWFEERFTEKADVYSYAITLYEIVSRARPWPSLTPVEIARAVVQRNERPDIKPLSEGGPDLAPLVALLQRCWAQHPDDRPSFADINAHLDMWLG</sequence>
<gene>
    <name evidence="4" type="ORF">CTAYLR_005408</name>
</gene>
<dbReference type="CDD" id="cd13999">
    <property type="entry name" value="STKc_MAP3K-like"/>
    <property type="match status" value="1"/>
</dbReference>
<evidence type="ECO:0000256" key="2">
    <source>
        <dbReference type="SAM" id="Phobius"/>
    </source>
</evidence>
<keyword evidence="5" id="KW-1185">Reference proteome</keyword>
<evidence type="ECO:0000256" key="1">
    <source>
        <dbReference type="SAM" id="MobiDB-lite"/>
    </source>
</evidence>
<dbReference type="GO" id="GO:0005524">
    <property type="term" value="F:ATP binding"/>
    <property type="evidence" value="ECO:0007669"/>
    <property type="project" value="InterPro"/>
</dbReference>
<dbReference type="PANTHER" id="PTHR23257">
    <property type="entry name" value="SERINE-THREONINE PROTEIN KINASE"/>
    <property type="match status" value="1"/>
</dbReference>
<feature type="domain" description="Protein kinase" evidence="3">
    <location>
        <begin position="514"/>
        <end position="775"/>
    </location>
</feature>
<dbReference type="EMBL" id="JAQMWT010000551">
    <property type="protein sequence ID" value="KAJ8599661.1"/>
    <property type="molecule type" value="Genomic_DNA"/>
</dbReference>
<dbReference type="InterPro" id="IPR008271">
    <property type="entry name" value="Ser/Thr_kinase_AS"/>
</dbReference>
<dbReference type="SMART" id="SM00220">
    <property type="entry name" value="S_TKc"/>
    <property type="match status" value="1"/>
</dbReference>
<keyword evidence="2" id="KW-1133">Transmembrane helix</keyword>
<feature type="transmembrane region" description="Helical" evidence="2">
    <location>
        <begin position="310"/>
        <end position="335"/>
    </location>
</feature>
<comment type="caution">
    <text evidence="4">The sequence shown here is derived from an EMBL/GenBank/DDBJ whole genome shotgun (WGS) entry which is preliminary data.</text>
</comment>
<protein>
    <recommendedName>
        <fullName evidence="3">Protein kinase domain-containing protein</fullName>
    </recommendedName>
</protein>
<keyword evidence="2" id="KW-0472">Membrane</keyword>
<dbReference type="GO" id="GO:0004672">
    <property type="term" value="F:protein kinase activity"/>
    <property type="evidence" value="ECO:0007669"/>
    <property type="project" value="InterPro"/>
</dbReference>
<organism evidence="4 5">
    <name type="scientific">Chrysophaeum taylorii</name>
    <dbReference type="NCBI Taxonomy" id="2483200"/>
    <lineage>
        <taxon>Eukaryota</taxon>
        <taxon>Sar</taxon>
        <taxon>Stramenopiles</taxon>
        <taxon>Ochrophyta</taxon>
        <taxon>Pelagophyceae</taxon>
        <taxon>Pelagomonadales</taxon>
        <taxon>Pelagomonadaceae</taxon>
        <taxon>Chrysophaeum</taxon>
    </lineage>
</organism>
<dbReference type="InterPro" id="IPR011047">
    <property type="entry name" value="Quinoprotein_ADH-like_sf"/>
</dbReference>